<feature type="compositionally biased region" description="Polar residues" evidence="6">
    <location>
        <begin position="333"/>
        <end position="365"/>
    </location>
</feature>
<evidence type="ECO:0000313" key="9">
    <source>
        <dbReference type="Proteomes" id="UP000094043"/>
    </source>
</evidence>
<keyword evidence="2 4" id="KW-0863">Zinc-finger</keyword>
<organism evidence="8 9">
    <name type="scientific">Cryptococcus depauperatus CBS 7841</name>
    <dbReference type="NCBI Taxonomy" id="1295531"/>
    <lineage>
        <taxon>Eukaryota</taxon>
        <taxon>Fungi</taxon>
        <taxon>Dikarya</taxon>
        <taxon>Basidiomycota</taxon>
        <taxon>Agaricomycotina</taxon>
        <taxon>Tremellomycetes</taxon>
        <taxon>Tremellales</taxon>
        <taxon>Cryptococcaceae</taxon>
        <taxon>Cryptococcus</taxon>
    </lineage>
</organism>
<evidence type="ECO:0000256" key="2">
    <source>
        <dbReference type="ARBA" id="ARBA00022771"/>
    </source>
</evidence>
<reference evidence="8" key="3">
    <citation type="submission" date="2024-01" db="EMBL/GenBank/DDBJ databases">
        <authorList>
            <person name="Coelho M.A."/>
            <person name="David-Palma M."/>
            <person name="Shea T."/>
            <person name="Sun S."/>
            <person name="Cuomo C.A."/>
            <person name="Heitman J."/>
        </authorList>
    </citation>
    <scope>NUCLEOTIDE SEQUENCE</scope>
    <source>
        <strain evidence="8">CBS 7841</strain>
    </source>
</reference>
<accession>A0AAJ8JME9</accession>
<name>A0AAJ8JME9_9TREE</name>
<dbReference type="RefSeq" id="XP_066065668.1">
    <property type="nucleotide sequence ID" value="XM_066209571.1"/>
</dbReference>
<protein>
    <recommendedName>
        <fullName evidence="7">TRAF-type domain-containing protein</fullName>
    </recommendedName>
</protein>
<dbReference type="AlphaFoldDB" id="A0AAJ8JME9"/>
<gene>
    <name evidence="8" type="ORF">L203_100104</name>
</gene>
<sequence length="517" mass="56296">MSSLRDTEQLVKLMLDELKVRCGAEGCGIVLQRGLLLAHLRTCPRAIVTCQDSDCGLSMTRQHLPHHRAYACFQRRMECKKCATILVFRDHIAHAGTGCCDDTDICDLCGEKCFFEMNDARLKALEARTEGLESELDSLRAHLRRIEGNVEVAGRLGQATDANRGSRWNWTAPLVEPMSEAAANVPTPRADAAPLPTSSSPRTPTLSNPSTNTPVASASTAERSPTLNPPAAARPNLAHHHHRSLIAPSFGSHQSYADWAFNRLSGNSGGGWDDVMNRLRGVVVQLAAGLDSMERRNEVRTMTESLRVLEEVNSLRAIVTTMRMQVMMDRPSHSSSFSLQGENPFNRSTEPLANRPVISQTTHATSSQNSDVVSSSPQTQSLNTQTSHEQEDLAEQTFITESVVFSAQGHPPSAHSSTSSLIIANNLIPKRTPLRNSSLNVNHSALGVSTIGRSGAGMTGRPVAFPEAMDTEVDLVRGTERETEGQMTTGRSSGGRLSRNTINRLIRRGNNNGNPRL</sequence>
<dbReference type="GO" id="GO:0008270">
    <property type="term" value="F:zinc ion binding"/>
    <property type="evidence" value="ECO:0007669"/>
    <property type="project" value="UniProtKB-KW"/>
</dbReference>
<feature type="domain" description="TRAF-type" evidence="7">
    <location>
        <begin position="38"/>
        <end position="82"/>
    </location>
</feature>
<dbReference type="SUPFAM" id="SSF49599">
    <property type="entry name" value="TRAF domain-like"/>
    <property type="match status" value="1"/>
</dbReference>
<evidence type="ECO:0000256" key="3">
    <source>
        <dbReference type="ARBA" id="ARBA00022833"/>
    </source>
</evidence>
<dbReference type="InterPro" id="IPR001293">
    <property type="entry name" value="Znf_TRAF"/>
</dbReference>
<keyword evidence="1 4" id="KW-0479">Metal-binding</keyword>
<feature type="coiled-coil region" evidence="5">
    <location>
        <begin position="122"/>
        <end position="149"/>
    </location>
</feature>
<feature type="region of interest" description="Disordered" evidence="6">
    <location>
        <begin position="181"/>
        <end position="239"/>
    </location>
</feature>
<evidence type="ECO:0000256" key="4">
    <source>
        <dbReference type="PROSITE-ProRule" id="PRU00207"/>
    </source>
</evidence>
<feature type="region of interest" description="Disordered" evidence="6">
    <location>
        <begin position="332"/>
        <end position="391"/>
    </location>
</feature>
<dbReference type="EMBL" id="CP143784">
    <property type="protein sequence ID" value="WVN84967.1"/>
    <property type="molecule type" value="Genomic_DNA"/>
</dbReference>
<evidence type="ECO:0000259" key="7">
    <source>
        <dbReference type="PROSITE" id="PS50145"/>
    </source>
</evidence>
<feature type="compositionally biased region" description="Low complexity" evidence="6">
    <location>
        <begin position="366"/>
        <end position="376"/>
    </location>
</feature>
<proteinExistence type="predicted"/>
<keyword evidence="5" id="KW-0175">Coiled coil</keyword>
<feature type="compositionally biased region" description="Polar residues" evidence="6">
    <location>
        <begin position="377"/>
        <end position="387"/>
    </location>
</feature>
<feature type="compositionally biased region" description="Low complexity" evidence="6">
    <location>
        <begin position="194"/>
        <end position="214"/>
    </location>
</feature>
<dbReference type="PANTHER" id="PTHR10131:SF94">
    <property type="entry name" value="TNF RECEPTOR-ASSOCIATED FACTOR 4"/>
    <property type="match status" value="1"/>
</dbReference>
<evidence type="ECO:0000313" key="8">
    <source>
        <dbReference type="EMBL" id="WVN84967.1"/>
    </source>
</evidence>
<dbReference type="PANTHER" id="PTHR10131">
    <property type="entry name" value="TNF RECEPTOR ASSOCIATED FACTOR"/>
    <property type="match status" value="1"/>
</dbReference>
<evidence type="ECO:0000256" key="5">
    <source>
        <dbReference type="SAM" id="Coils"/>
    </source>
</evidence>
<keyword evidence="9" id="KW-1185">Reference proteome</keyword>
<evidence type="ECO:0000256" key="6">
    <source>
        <dbReference type="SAM" id="MobiDB-lite"/>
    </source>
</evidence>
<feature type="zinc finger region" description="TRAF-type" evidence="4">
    <location>
        <begin position="38"/>
        <end position="82"/>
    </location>
</feature>
<dbReference type="Gene3D" id="3.30.40.10">
    <property type="entry name" value="Zinc/RING finger domain, C3HC4 (zinc finger)"/>
    <property type="match status" value="1"/>
</dbReference>
<feature type="compositionally biased region" description="Low complexity" evidence="6">
    <location>
        <begin position="499"/>
        <end position="517"/>
    </location>
</feature>
<dbReference type="Proteomes" id="UP000094043">
    <property type="component" value="Chromosome 1"/>
</dbReference>
<keyword evidence="3 4" id="KW-0862">Zinc</keyword>
<feature type="region of interest" description="Disordered" evidence="6">
    <location>
        <begin position="479"/>
        <end position="517"/>
    </location>
</feature>
<dbReference type="PROSITE" id="PS50145">
    <property type="entry name" value="ZF_TRAF"/>
    <property type="match status" value="1"/>
</dbReference>
<reference evidence="8" key="2">
    <citation type="journal article" date="2022" name="Elife">
        <title>Obligate sexual reproduction of a homothallic fungus closely related to the Cryptococcus pathogenic species complex.</title>
        <authorList>
            <person name="Passer A.R."/>
            <person name="Clancey S.A."/>
            <person name="Shea T."/>
            <person name="David-Palma M."/>
            <person name="Averette A.F."/>
            <person name="Boekhout T."/>
            <person name="Porcel B.M."/>
            <person name="Nowrousian M."/>
            <person name="Cuomo C.A."/>
            <person name="Sun S."/>
            <person name="Heitman J."/>
            <person name="Coelho M.A."/>
        </authorList>
    </citation>
    <scope>NUCLEOTIDE SEQUENCE</scope>
    <source>
        <strain evidence="8">CBS 7841</strain>
    </source>
</reference>
<dbReference type="GeneID" id="91084320"/>
<evidence type="ECO:0000256" key="1">
    <source>
        <dbReference type="ARBA" id="ARBA00022723"/>
    </source>
</evidence>
<reference evidence="8" key="1">
    <citation type="submission" date="2016-06" db="EMBL/GenBank/DDBJ databases">
        <authorList>
            <person name="Cuomo C."/>
            <person name="Litvintseva A."/>
            <person name="Heitman J."/>
            <person name="Chen Y."/>
            <person name="Sun S."/>
            <person name="Springer D."/>
            <person name="Dromer F."/>
            <person name="Young S."/>
            <person name="Zeng Q."/>
            <person name="Chapman S."/>
            <person name="Gujja S."/>
            <person name="Saif S."/>
            <person name="Birren B."/>
        </authorList>
    </citation>
    <scope>NUCLEOTIDE SEQUENCE</scope>
    <source>
        <strain evidence="8">CBS 7841</strain>
    </source>
</reference>
<dbReference type="InterPro" id="IPR013083">
    <property type="entry name" value="Znf_RING/FYVE/PHD"/>
</dbReference>
<feature type="compositionally biased region" description="Low complexity" evidence="6">
    <location>
        <begin position="225"/>
        <end position="236"/>
    </location>
</feature>
<dbReference type="KEGG" id="cdep:91084320"/>